<keyword evidence="2" id="KW-0812">Transmembrane</keyword>
<evidence type="ECO:0000313" key="4">
    <source>
        <dbReference type="EMBL" id="PZR82660.1"/>
    </source>
</evidence>
<dbReference type="InterPro" id="IPR003399">
    <property type="entry name" value="Mce/MlaD"/>
</dbReference>
<feature type="transmembrane region" description="Helical" evidence="2">
    <location>
        <begin position="51"/>
        <end position="69"/>
    </location>
</feature>
<dbReference type="AlphaFoldDB" id="A0A2W5ZB73"/>
<evidence type="ECO:0000259" key="3">
    <source>
        <dbReference type="Pfam" id="PF02470"/>
    </source>
</evidence>
<name>A0A2W5ZB73_9BACT</name>
<feature type="domain" description="Mce/MlaD" evidence="3">
    <location>
        <begin position="80"/>
        <end position="155"/>
    </location>
</feature>
<dbReference type="PANTHER" id="PTHR33371">
    <property type="entry name" value="INTERMEMBRANE PHOSPHOLIPID TRANSPORT SYSTEM BINDING PROTEIN MLAD-RELATED"/>
    <property type="match status" value="1"/>
</dbReference>
<proteinExistence type="predicted"/>
<dbReference type="PANTHER" id="PTHR33371:SF4">
    <property type="entry name" value="INTERMEMBRANE PHOSPHOLIPID TRANSPORT SYSTEM BINDING PROTEIN MLAD"/>
    <property type="match status" value="1"/>
</dbReference>
<dbReference type="InterPro" id="IPR052336">
    <property type="entry name" value="MlaD_Phospholipid_Transporter"/>
</dbReference>
<comment type="caution">
    <text evidence="4">The sequence shown here is derived from an EMBL/GenBank/DDBJ whole genome shotgun (WGS) entry which is preliminary data.</text>
</comment>
<evidence type="ECO:0000313" key="5">
    <source>
        <dbReference type="Proteomes" id="UP000248724"/>
    </source>
</evidence>
<gene>
    <name evidence="4" type="ORF">DLM65_03445</name>
</gene>
<dbReference type="Pfam" id="PF02470">
    <property type="entry name" value="MlaD"/>
    <property type="match status" value="1"/>
</dbReference>
<dbReference type="EMBL" id="QHBU01000062">
    <property type="protein sequence ID" value="PZR82660.1"/>
    <property type="molecule type" value="Genomic_DNA"/>
</dbReference>
<evidence type="ECO:0000256" key="2">
    <source>
        <dbReference type="SAM" id="Phobius"/>
    </source>
</evidence>
<organism evidence="4 5">
    <name type="scientific">Candidatus Aeolococcus gillhamiae</name>
    <dbReference type="NCBI Taxonomy" id="3127015"/>
    <lineage>
        <taxon>Bacteria</taxon>
        <taxon>Bacillati</taxon>
        <taxon>Candidatus Dormiibacterota</taxon>
        <taxon>Candidatus Dormibacteria</taxon>
        <taxon>Candidatus Aeolococcales</taxon>
        <taxon>Candidatus Aeolococcaceae</taxon>
        <taxon>Candidatus Aeolococcus</taxon>
    </lineage>
</organism>
<keyword evidence="2" id="KW-0472">Membrane</keyword>
<sequence>MASSTRGRCDTSATRRRSRNRTTSSSINSSTPLVRGLWGWTDRKVSVSKSTIAGIAVAAVLVGGAGFAITSPRALGTKYHQFQITFPTGDGLVAGSDVLEAGSKIGTISDIQPTQDNSALVTVQITEEHWPLHKGLTADIRPKSLLGEKYVDIHDGSTSKPAFDASTVLHENQQAVPVELDQFINSLDAPTRNAARVLLNDLGAGVAGRGQSLNEAIAAGKSNLANLAVFGTTLNNRDPDLDRILVGLDGVLSKITTSDQLGQLSQLITNGQKTLNAIETQQTAFSRQFVDAQTALGELNTAIDSAVPSLRTTLNIAPQLLQATSQEANLLAFLGSKANNHTVLSALDQGLIQGPSTTGGAIETTNGGNPQPIFRICLVNPNMGGSSCVGSGYSSPGAYATPASFDAGQSDMNVLAAWMGA</sequence>
<feature type="region of interest" description="Disordered" evidence="1">
    <location>
        <begin position="1"/>
        <end position="28"/>
    </location>
</feature>
<reference evidence="4 5" key="1">
    <citation type="journal article" date="2017" name="Nature">
        <title>Atmospheric trace gases support primary production in Antarctic desert surface soil.</title>
        <authorList>
            <person name="Ji M."/>
            <person name="Greening C."/>
            <person name="Vanwonterghem I."/>
            <person name="Carere C.R."/>
            <person name="Bay S.K."/>
            <person name="Steen J.A."/>
            <person name="Montgomery K."/>
            <person name="Lines T."/>
            <person name="Beardall J."/>
            <person name="van Dorst J."/>
            <person name="Snape I."/>
            <person name="Stott M.B."/>
            <person name="Hugenholtz P."/>
            <person name="Ferrari B.C."/>
        </authorList>
    </citation>
    <scope>NUCLEOTIDE SEQUENCE [LARGE SCALE GENOMIC DNA]</scope>
    <source>
        <strain evidence="4">RRmetagenome_bin12</strain>
    </source>
</reference>
<keyword evidence="2" id="KW-1133">Transmembrane helix</keyword>
<dbReference type="Proteomes" id="UP000248724">
    <property type="component" value="Unassembled WGS sequence"/>
</dbReference>
<accession>A0A2W5ZB73</accession>
<evidence type="ECO:0000256" key="1">
    <source>
        <dbReference type="SAM" id="MobiDB-lite"/>
    </source>
</evidence>
<protein>
    <recommendedName>
        <fullName evidence="3">Mce/MlaD domain-containing protein</fullName>
    </recommendedName>
</protein>